<proteinExistence type="predicted"/>
<protein>
    <submittedName>
        <fullName evidence="1">Bacteriophage/Gene transfer agent portal protein</fullName>
    </submittedName>
</protein>
<name>A0A6J5MVM9_9CAUD</name>
<gene>
    <name evidence="1" type="ORF">UFOVP533_49</name>
</gene>
<accession>A0A6J5MVM9</accession>
<evidence type="ECO:0000313" key="1">
    <source>
        <dbReference type="EMBL" id="CAB4149146.1"/>
    </source>
</evidence>
<organism evidence="1">
    <name type="scientific">uncultured Caudovirales phage</name>
    <dbReference type="NCBI Taxonomy" id="2100421"/>
    <lineage>
        <taxon>Viruses</taxon>
        <taxon>Duplodnaviria</taxon>
        <taxon>Heunggongvirae</taxon>
        <taxon>Uroviricota</taxon>
        <taxon>Caudoviricetes</taxon>
        <taxon>Peduoviridae</taxon>
        <taxon>Maltschvirus</taxon>
        <taxon>Maltschvirus maltsch</taxon>
    </lineage>
</organism>
<reference evidence="1" key="1">
    <citation type="submission" date="2020-04" db="EMBL/GenBank/DDBJ databases">
        <authorList>
            <person name="Chiriac C."/>
            <person name="Salcher M."/>
            <person name="Ghai R."/>
            <person name="Kavagutti S V."/>
        </authorList>
    </citation>
    <scope>NUCLEOTIDE SEQUENCE</scope>
</reference>
<sequence>MENNIQAINLSMYQPVEAVEKDNRAGWIDYGYNNLFPQHLITLYYNSPIHNALTNSIAYMIEGQGTGTILDNALQGIAFDLKLQGAFVAEVIWSMDFTRVVKINHLPFENCRLAYDKEEDDITGVWYSKDWANTRSKKGKPEFIPAFNPLQAEEQPRQVIYAHGMMAGSSYYAKPDYFGALNYVELSYQMGLYHVNNILNGLFPSFIINFLNGIPQKEEREAIRREWEQRLSGASNAGKFLMTFNEDPTRAPSIESFPLSDADKQYQFLSEETAKQIMVGHRVVSPLIHGIRDTTGFGSNKDEMLVGMEIFNNQVIKPYQRIITNTFAPILGSDLTITMNSVFDEVVVVQPTVQTAELKKKVVAAENKISAEDSALWLAYLKEKAEYINEEEWQLLSDEEVTNPESEEQYRTEFMSVRGYSNPDEKDKLDTGLYKVRYYYSKNFTYKDGEIVTRDFCQEMVALSKMGALFRYEDIIEMGDDGVNGEFAPAGSSQYSIWTFKGGVYCRHAWFRKVFMRKREGGRFLPNDGLNNDRVVTGGVANELFPKGEEAVRPNDMPNRASLKYK</sequence>
<dbReference type="EMBL" id="LR796501">
    <property type="protein sequence ID" value="CAB4149146.1"/>
    <property type="molecule type" value="Genomic_DNA"/>
</dbReference>